<dbReference type="EMBL" id="BAABAZ010000004">
    <property type="protein sequence ID" value="GAA4283771.1"/>
    <property type="molecule type" value="Genomic_DNA"/>
</dbReference>
<evidence type="ECO:0000313" key="5">
    <source>
        <dbReference type="EMBL" id="GAA4283771.1"/>
    </source>
</evidence>
<sequence length="422" mass="45013">MPRGAKALAGGVAAVAMLTVAGCAGSAGSSDSAQEGGGGFEYGASQEEVDAAIADLDPVKITYQVGAPAENSVSGRRSMQVKEEIEKRSNGKIEVEIIWGMAVAGYPEAVDAVVDGRVDISYHLISYEPQRFPEASAIGTALGNVEYSPMVGEMVANAVGAAVGWNDQALLDRYESEGVTTLNPILANGAYSLNCNSDIATAEQLKGKQVRAGSAPQSEALDHFGAVPTSLEFTEAFEALQRGTVDCDLSPMSAKEISGIYQAAPHLAYSTTANWPRFSATYIAGPSFDALPLEYQQIIFDSSAIALSGSAQSYVDSNAVHVEDLASVDGTIKEFDDAFQDELGEFVKEQQRASIEEGHLPDDIIEQVQELAGTWEQRVADLGYEDGGDMSEMNEWYDPDSDWSDYAWDVFENSGALDHRPN</sequence>
<gene>
    <name evidence="5" type="ORF">GCM10022261_13020</name>
</gene>
<comment type="similarity">
    <text evidence="1">Belongs to the bacterial solute-binding protein 7 family.</text>
</comment>
<comment type="caution">
    <text evidence="5">The sequence shown here is derived from an EMBL/GenBank/DDBJ whole genome shotgun (WGS) entry which is preliminary data.</text>
</comment>
<evidence type="ECO:0000256" key="2">
    <source>
        <dbReference type="ARBA" id="ARBA00022448"/>
    </source>
</evidence>
<dbReference type="Proteomes" id="UP001501586">
    <property type="component" value="Unassembled WGS sequence"/>
</dbReference>
<dbReference type="InterPro" id="IPR018389">
    <property type="entry name" value="DctP_fam"/>
</dbReference>
<evidence type="ECO:0000313" key="6">
    <source>
        <dbReference type="Proteomes" id="UP001501586"/>
    </source>
</evidence>
<dbReference type="PANTHER" id="PTHR33376">
    <property type="match status" value="1"/>
</dbReference>
<keyword evidence="6" id="KW-1185">Reference proteome</keyword>
<evidence type="ECO:0000256" key="1">
    <source>
        <dbReference type="ARBA" id="ARBA00009023"/>
    </source>
</evidence>
<keyword evidence="2" id="KW-0813">Transport</keyword>
<organism evidence="5 6">
    <name type="scientific">Brevibacterium daeguense</name>
    <dbReference type="NCBI Taxonomy" id="909936"/>
    <lineage>
        <taxon>Bacteria</taxon>
        <taxon>Bacillati</taxon>
        <taxon>Actinomycetota</taxon>
        <taxon>Actinomycetes</taxon>
        <taxon>Micrococcales</taxon>
        <taxon>Brevibacteriaceae</taxon>
        <taxon>Brevibacterium</taxon>
    </lineage>
</organism>
<keyword evidence="3 4" id="KW-0732">Signal</keyword>
<dbReference type="PANTHER" id="PTHR33376:SF7">
    <property type="entry name" value="C4-DICARBOXYLATE-BINDING PROTEIN DCTB"/>
    <property type="match status" value="1"/>
</dbReference>
<dbReference type="Gene3D" id="3.40.190.170">
    <property type="entry name" value="Bacterial extracellular solute-binding protein, family 7"/>
    <property type="match status" value="1"/>
</dbReference>
<feature type="signal peptide" evidence="4">
    <location>
        <begin position="1"/>
        <end position="26"/>
    </location>
</feature>
<evidence type="ECO:0008006" key="7">
    <source>
        <dbReference type="Google" id="ProtNLM"/>
    </source>
</evidence>
<evidence type="ECO:0000256" key="3">
    <source>
        <dbReference type="ARBA" id="ARBA00022729"/>
    </source>
</evidence>
<name>A0ABP8EIR3_9MICO</name>
<reference evidence="6" key="1">
    <citation type="journal article" date="2019" name="Int. J. Syst. Evol. Microbiol.">
        <title>The Global Catalogue of Microorganisms (GCM) 10K type strain sequencing project: providing services to taxonomists for standard genome sequencing and annotation.</title>
        <authorList>
            <consortium name="The Broad Institute Genomics Platform"/>
            <consortium name="The Broad Institute Genome Sequencing Center for Infectious Disease"/>
            <person name="Wu L."/>
            <person name="Ma J."/>
        </authorList>
    </citation>
    <scope>NUCLEOTIDE SEQUENCE [LARGE SCALE GENOMIC DNA]</scope>
    <source>
        <strain evidence="6">JCM 17458</strain>
    </source>
</reference>
<feature type="chain" id="PRO_5046767722" description="TRAP-type C4-dicarboxylate transport system substrate-binding protein" evidence="4">
    <location>
        <begin position="27"/>
        <end position="422"/>
    </location>
</feature>
<dbReference type="Pfam" id="PF03480">
    <property type="entry name" value="DctP"/>
    <property type="match status" value="1"/>
</dbReference>
<protein>
    <recommendedName>
        <fullName evidence="7">TRAP-type C4-dicarboxylate transport system substrate-binding protein</fullName>
    </recommendedName>
</protein>
<evidence type="ECO:0000256" key="4">
    <source>
        <dbReference type="SAM" id="SignalP"/>
    </source>
</evidence>
<proteinExistence type="inferred from homology"/>
<dbReference type="PROSITE" id="PS51257">
    <property type="entry name" value="PROKAR_LIPOPROTEIN"/>
    <property type="match status" value="1"/>
</dbReference>
<dbReference type="InterPro" id="IPR038404">
    <property type="entry name" value="TRAP_DctP_sf"/>
</dbReference>
<accession>A0ABP8EIR3</accession>